<protein>
    <recommendedName>
        <fullName evidence="3">Chalcone/stilbene synthase N-terminal domain-containing protein</fullName>
    </recommendedName>
</protein>
<evidence type="ECO:0000256" key="2">
    <source>
        <dbReference type="ARBA" id="ARBA00023315"/>
    </source>
</evidence>
<dbReference type="InterPro" id="IPR011141">
    <property type="entry name" value="Polyketide_synthase_type-III"/>
</dbReference>
<proteinExistence type="predicted"/>
<name>A0A835I756_9MAGN</name>
<dbReference type="Gene3D" id="3.40.47.10">
    <property type="match status" value="1"/>
</dbReference>
<dbReference type="Proteomes" id="UP000631114">
    <property type="component" value="Unassembled WGS sequence"/>
</dbReference>
<keyword evidence="1" id="KW-0808">Transferase</keyword>
<keyword evidence="5" id="KW-1185">Reference proteome</keyword>
<dbReference type="Pfam" id="PF00195">
    <property type="entry name" value="Chal_sti_synt_N"/>
    <property type="match status" value="1"/>
</dbReference>
<dbReference type="EMBL" id="JADFTS010000003">
    <property type="protein sequence ID" value="KAF9612481.1"/>
    <property type="molecule type" value="Genomic_DNA"/>
</dbReference>
<dbReference type="OrthoDB" id="1500228at2759"/>
<comment type="caution">
    <text evidence="4">The sequence shown here is derived from an EMBL/GenBank/DDBJ whole genome shotgun (WGS) entry which is preliminary data.</text>
</comment>
<accession>A0A835I756</accession>
<gene>
    <name evidence="4" type="ORF">IFM89_000229</name>
</gene>
<dbReference type="InterPro" id="IPR016039">
    <property type="entry name" value="Thiolase-like"/>
</dbReference>
<dbReference type="PANTHER" id="PTHR11877:SF14">
    <property type="entry name" value="CHALCONE SYNTHASE"/>
    <property type="match status" value="1"/>
</dbReference>
<dbReference type="GO" id="GO:0016747">
    <property type="term" value="F:acyltransferase activity, transferring groups other than amino-acyl groups"/>
    <property type="evidence" value="ECO:0007669"/>
    <property type="project" value="InterPro"/>
</dbReference>
<evidence type="ECO:0000313" key="4">
    <source>
        <dbReference type="EMBL" id="KAF9612481.1"/>
    </source>
</evidence>
<feature type="domain" description="Chalcone/stilbene synthase N-terminal" evidence="3">
    <location>
        <begin position="1"/>
        <end position="108"/>
    </location>
</feature>
<sequence>MLEENPNLCAYMAPSLNVRQDIAVIGVQKLSEDAVDTALKEWGQPKSKITLSVVHTISGIDIPGLDYQLTKQLGLPLIIKQFMLYHQGCHAGGTILHLAKDLSKNNEAQQDAI</sequence>
<dbReference type="SUPFAM" id="SSF53901">
    <property type="entry name" value="Thiolase-like"/>
    <property type="match status" value="1"/>
</dbReference>
<dbReference type="AlphaFoldDB" id="A0A835I756"/>
<dbReference type="GO" id="GO:0030639">
    <property type="term" value="P:polyketide biosynthetic process"/>
    <property type="evidence" value="ECO:0007669"/>
    <property type="project" value="TreeGrafter"/>
</dbReference>
<evidence type="ECO:0000256" key="1">
    <source>
        <dbReference type="ARBA" id="ARBA00022679"/>
    </source>
</evidence>
<evidence type="ECO:0000259" key="3">
    <source>
        <dbReference type="Pfam" id="PF00195"/>
    </source>
</evidence>
<evidence type="ECO:0000313" key="5">
    <source>
        <dbReference type="Proteomes" id="UP000631114"/>
    </source>
</evidence>
<organism evidence="4 5">
    <name type="scientific">Coptis chinensis</name>
    <dbReference type="NCBI Taxonomy" id="261450"/>
    <lineage>
        <taxon>Eukaryota</taxon>
        <taxon>Viridiplantae</taxon>
        <taxon>Streptophyta</taxon>
        <taxon>Embryophyta</taxon>
        <taxon>Tracheophyta</taxon>
        <taxon>Spermatophyta</taxon>
        <taxon>Magnoliopsida</taxon>
        <taxon>Ranunculales</taxon>
        <taxon>Ranunculaceae</taxon>
        <taxon>Coptidoideae</taxon>
        <taxon>Coptis</taxon>
    </lineage>
</organism>
<keyword evidence="2" id="KW-0012">Acyltransferase</keyword>
<reference evidence="4 5" key="1">
    <citation type="submission" date="2020-10" db="EMBL/GenBank/DDBJ databases">
        <title>The Coptis chinensis genome and diversification of protoberbering-type alkaloids.</title>
        <authorList>
            <person name="Wang B."/>
            <person name="Shu S."/>
            <person name="Song C."/>
            <person name="Liu Y."/>
        </authorList>
    </citation>
    <scope>NUCLEOTIDE SEQUENCE [LARGE SCALE GENOMIC DNA]</scope>
    <source>
        <strain evidence="4">HL-2020</strain>
        <tissue evidence="4">Leaf</tissue>
    </source>
</reference>
<dbReference type="InterPro" id="IPR001099">
    <property type="entry name" value="Chalcone/stilbene_synt_N"/>
</dbReference>
<dbReference type="PANTHER" id="PTHR11877">
    <property type="entry name" value="HYDROXYMETHYLGLUTARYL-COA SYNTHASE"/>
    <property type="match status" value="1"/>
</dbReference>